<dbReference type="AlphaFoldDB" id="A0A178M9W8"/>
<gene>
    <name evidence="4" type="primary">rplL</name>
    <name evidence="7" type="ORF">A6A03_15060</name>
</gene>
<dbReference type="GO" id="GO:0003729">
    <property type="term" value="F:mRNA binding"/>
    <property type="evidence" value="ECO:0007669"/>
    <property type="project" value="TreeGrafter"/>
</dbReference>
<dbReference type="RefSeq" id="WP_066787811.1">
    <property type="nucleotide sequence ID" value="NZ_LWQS01000056.1"/>
</dbReference>
<evidence type="ECO:0000259" key="5">
    <source>
        <dbReference type="Pfam" id="PF00542"/>
    </source>
</evidence>
<dbReference type="Gene3D" id="1.20.5.710">
    <property type="entry name" value="Single helix bin"/>
    <property type="match status" value="1"/>
</dbReference>
<sequence>MSKIDSIIEMIEGLNVLELVELKKKMEEKWGVTAAAPVMAMGVAAPVAAAGDGAAAAAPVEEKTEFDVILKEAGPNRIQVIKVVRELTSLGLKEAKDLVEGAPKPVREGVSKEEAEAAKAKLTEVGAVVEVK</sequence>
<name>A0A178M9W8_9CHLR</name>
<comment type="subunit">
    <text evidence="4">Homodimer. Part of the ribosomal stalk of the 50S ribosomal subunit. Forms a multimeric L10(L12)X complex, where L10 forms an elongated spine to which 2 to 4 L12 dimers bind in a sequential fashion. Binds GTP-bound translation factors.</text>
</comment>
<feature type="domain" description="Large ribosomal subunit protein bL12 C-terminal" evidence="5">
    <location>
        <begin position="66"/>
        <end position="132"/>
    </location>
</feature>
<dbReference type="Gene3D" id="3.30.1390.10">
    <property type="match status" value="1"/>
</dbReference>
<dbReference type="GO" id="GO:0006412">
    <property type="term" value="P:translation"/>
    <property type="evidence" value="ECO:0007669"/>
    <property type="project" value="UniProtKB-UniRule"/>
</dbReference>
<dbReference type="PANTHER" id="PTHR45987">
    <property type="entry name" value="39S RIBOSOMAL PROTEIN L12"/>
    <property type="match status" value="1"/>
</dbReference>
<dbReference type="Pfam" id="PF00542">
    <property type="entry name" value="Ribosomal_L12"/>
    <property type="match status" value="1"/>
</dbReference>
<keyword evidence="8" id="KW-1185">Reference proteome</keyword>
<dbReference type="SUPFAM" id="SSF54736">
    <property type="entry name" value="ClpS-like"/>
    <property type="match status" value="1"/>
</dbReference>
<keyword evidence="3 4" id="KW-0687">Ribonucleoprotein</keyword>
<reference evidence="7 8" key="1">
    <citation type="submission" date="2016-04" db="EMBL/GenBank/DDBJ databases">
        <title>Chloroflexus islandicus sp. nov., a thermophilic filamentous anoxygenic phototrophic bacterium from geyser Strokkur (Iceland).</title>
        <authorList>
            <person name="Gaisin V.A."/>
            <person name="Kalashnikov A.M."/>
            <person name="Sukhacheva M.V."/>
            <person name="Grouzdev D.S."/>
            <person name="Ivanov T.M."/>
            <person name="Kuznetsov B."/>
            <person name="Gorlenko V.M."/>
        </authorList>
    </citation>
    <scope>NUCLEOTIDE SEQUENCE [LARGE SCALE GENOMIC DNA]</scope>
    <source>
        <strain evidence="8">isl-2</strain>
    </source>
</reference>
<dbReference type="HAMAP" id="MF_00368">
    <property type="entry name" value="Ribosomal_bL12"/>
    <property type="match status" value="1"/>
</dbReference>
<dbReference type="InterPro" id="IPR000206">
    <property type="entry name" value="Ribosomal_bL12"/>
</dbReference>
<dbReference type="STRING" id="1707952.A6A03_15060"/>
<dbReference type="Pfam" id="PF16320">
    <property type="entry name" value="Ribosomal_L12_N"/>
    <property type="match status" value="1"/>
</dbReference>
<comment type="similarity">
    <text evidence="1 4">Belongs to the bacterial ribosomal protein bL12 family.</text>
</comment>
<accession>A0A178M9W8</accession>
<dbReference type="CDD" id="cd00387">
    <property type="entry name" value="Ribosomal_L7_L12"/>
    <property type="match status" value="1"/>
</dbReference>
<organism evidence="7 8">
    <name type="scientific">Chloroflexus islandicus</name>
    <dbReference type="NCBI Taxonomy" id="1707952"/>
    <lineage>
        <taxon>Bacteria</taxon>
        <taxon>Bacillati</taxon>
        <taxon>Chloroflexota</taxon>
        <taxon>Chloroflexia</taxon>
        <taxon>Chloroflexales</taxon>
        <taxon>Chloroflexineae</taxon>
        <taxon>Chloroflexaceae</taxon>
        <taxon>Chloroflexus</taxon>
    </lineage>
</organism>
<evidence type="ECO:0000313" key="8">
    <source>
        <dbReference type="Proteomes" id="UP000078287"/>
    </source>
</evidence>
<dbReference type="InterPro" id="IPR036235">
    <property type="entry name" value="Ribosomal_bL12_oligo_N_sf"/>
</dbReference>
<evidence type="ECO:0000259" key="6">
    <source>
        <dbReference type="Pfam" id="PF16320"/>
    </source>
</evidence>
<dbReference type="EMBL" id="LWQS01000056">
    <property type="protein sequence ID" value="OAN45323.1"/>
    <property type="molecule type" value="Genomic_DNA"/>
</dbReference>
<dbReference type="OrthoDB" id="9811748at2"/>
<dbReference type="FunFam" id="1.20.5.710:FF:000007">
    <property type="entry name" value="50S ribosomal protein L7/L12"/>
    <property type="match status" value="1"/>
</dbReference>
<dbReference type="InterPro" id="IPR014719">
    <property type="entry name" value="Ribosomal_bL12_C/ClpS-like"/>
</dbReference>
<keyword evidence="2 4" id="KW-0689">Ribosomal protein</keyword>
<evidence type="ECO:0000256" key="1">
    <source>
        <dbReference type="ARBA" id="ARBA00007197"/>
    </source>
</evidence>
<dbReference type="NCBIfam" id="TIGR00855">
    <property type="entry name" value="L12"/>
    <property type="match status" value="1"/>
</dbReference>
<evidence type="ECO:0000256" key="3">
    <source>
        <dbReference type="ARBA" id="ARBA00023274"/>
    </source>
</evidence>
<dbReference type="InterPro" id="IPR008932">
    <property type="entry name" value="Ribosomal_bL12_oligo"/>
</dbReference>
<dbReference type="GO" id="GO:0003735">
    <property type="term" value="F:structural constituent of ribosome"/>
    <property type="evidence" value="ECO:0007669"/>
    <property type="project" value="InterPro"/>
</dbReference>
<dbReference type="Proteomes" id="UP000078287">
    <property type="component" value="Unassembled WGS sequence"/>
</dbReference>
<evidence type="ECO:0000256" key="4">
    <source>
        <dbReference type="HAMAP-Rule" id="MF_00368"/>
    </source>
</evidence>
<evidence type="ECO:0000313" key="7">
    <source>
        <dbReference type="EMBL" id="OAN45323.1"/>
    </source>
</evidence>
<evidence type="ECO:0000256" key="2">
    <source>
        <dbReference type="ARBA" id="ARBA00022980"/>
    </source>
</evidence>
<protein>
    <recommendedName>
        <fullName evidence="4">Large ribosomal subunit protein bL12</fullName>
    </recommendedName>
</protein>
<dbReference type="InterPro" id="IPR013823">
    <property type="entry name" value="Ribosomal_bL12_C"/>
</dbReference>
<dbReference type="FunFam" id="3.30.1390.10:FF:000001">
    <property type="entry name" value="50S ribosomal protein L7/L12"/>
    <property type="match status" value="1"/>
</dbReference>
<comment type="caution">
    <text evidence="7">The sequence shown here is derived from an EMBL/GenBank/DDBJ whole genome shotgun (WGS) entry which is preliminary data.</text>
</comment>
<dbReference type="SUPFAM" id="SSF48300">
    <property type="entry name" value="Ribosomal protein L7/12, oligomerisation (N-terminal) domain"/>
    <property type="match status" value="1"/>
</dbReference>
<dbReference type="GO" id="GO:0022625">
    <property type="term" value="C:cytosolic large ribosomal subunit"/>
    <property type="evidence" value="ECO:0007669"/>
    <property type="project" value="TreeGrafter"/>
</dbReference>
<comment type="function">
    <text evidence="4">Forms part of the ribosomal stalk which helps the ribosome interact with GTP-bound translation factors. Is thus essential for accurate translation.</text>
</comment>
<dbReference type="PANTHER" id="PTHR45987:SF4">
    <property type="entry name" value="LARGE RIBOSOMAL SUBUNIT PROTEIN BL12M"/>
    <property type="match status" value="1"/>
</dbReference>
<proteinExistence type="inferred from homology"/>
<feature type="domain" description="Large ribosomal subunit protein bL12 oligomerization" evidence="6">
    <location>
        <begin position="3"/>
        <end position="50"/>
    </location>
</feature>